<dbReference type="Proteomes" id="UP001314170">
    <property type="component" value="Unassembled WGS sequence"/>
</dbReference>
<gene>
    <name evidence="1" type="ORF">DCAF_LOCUS13611</name>
</gene>
<keyword evidence="2" id="KW-1185">Reference proteome</keyword>
<evidence type="ECO:0000313" key="1">
    <source>
        <dbReference type="EMBL" id="CAK7338563.1"/>
    </source>
</evidence>
<dbReference type="EMBL" id="CAWUPB010001120">
    <property type="protein sequence ID" value="CAK7338563.1"/>
    <property type="molecule type" value="Genomic_DNA"/>
</dbReference>
<dbReference type="AlphaFoldDB" id="A0AAV1RSY3"/>
<evidence type="ECO:0000313" key="2">
    <source>
        <dbReference type="Proteomes" id="UP001314170"/>
    </source>
</evidence>
<protein>
    <submittedName>
        <fullName evidence="1">Uncharacterized protein</fullName>
    </submittedName>
</protein>
<proteinExistence type="predicted"/>
<name>A0AAV1RSY3_9ROSI</name>
<reference evidence="1 2" key="1">
    <citation type="submission" date="2024-01" db="EMBL/GenBank/DDBJ databases">
        <authorList>
            <person name="Waweru B."/>
        </authorList>
    </citation>
    <scope>NUCLEOTIDE SEQUENCE [LARGE SCALE GENOMIC DNA]</scope>
</reference>
<accession>A0AAV1RSY3</accession>
<comment type="caution">
    <text evidence="1">The sequence shown here is derived from an EMBL/GenBank/DDBJ whole genome shotgun (WGS) entry which is preliminary data.</text>
</comment>
<sequence>MAQPFLLGIKNQTVVHGESELSAITPQLFLRYIRDQDSADFYLNASLFLPLRELRTLDLTGNRIVNCLENEEASETWHFGDSGLE</sequence>
<organism evidence="1 2">
    <name type="scientific">Dovyalis caffra</name>
    <dbReference type="NCBI Taxonomy" id="77055"/>
    <lineage>
        <taxon>Eukaryota</taxon>
        <taxon>Viridiplantae</taxon>
        <taxon>Streptophyta</taxon>
        <taxon>Embryophyta</taxon>
        <taxon>Tracheophyta</taxon>
        <taxon>Spermatophyta</taxon>
        <taxon>Magnoliopsida</taxon>
        <taxon>eudicotyledons</taxon>
        <taxon>Gunneridae</taxon>
        <taxon>Pentapetalae</taxon>
        <taxon>rosids</taxon>
        <taxon>fabids</taxon>
        <taxon>Malpighiales</taxon>
        <taxon>Salicaceae</taxon>
        <taxon>Flacourtieae</taxon>
        <taxon>Dovyalis</taxon>
    </lineage>
</organism>